<dbReference type="InterPro" id="IPR040026">
    <property type="entry name" value="FliD"/>
</dbReference>
<keyword evidence="3" id="KW-0175">Coiled coil</keyword>
<dbReference type="RefSeq" id="WP_252682906.1">
    <property type="nucleotide sequence ID" value="NZ_JAMXHT010000007.1"/>
</dbReference>
<evidence type="ECO:0000259" key="6">
    <source>
        <dbReference type="Pfam" id="PF02465"/>
    </source>
</evidence>
<dbReference type="PANTHER" id="PTHR30288">
    <property type="entry name" value="FLAGELLAR CAP/ASSEMBLY PROTEIN FLID"/>
    <property type="match status" value="1"/>
</dbReference>
<evidence type="ECO:0000313" key="8">
    <source>
        <dbReference type="EMBL" id="MCO5400275.1"/>
    </source>
</evidence>
<evidence type="ECO:0000256" key="2">
    <source>
        <dbReference type="ARBA" id="ARBA00011255"/>
    </source>
</evidence>
<comment type="subunit">
    <text evidence="2 5">Homopentamer.</text>
</comment>
<keyword evidence="4 5" id="KW-0975">Bacterial flagellum</keyword>
<gene>
    <name evidence="8" type="primary">fliD</name>
    <name evidence="8" type="ORF">NG900_18920</name>
</gene>
<comment type="subcellular location">
    <subcellularLocation>
        <location evidence="5">Secreted</location>
    </subcellularLocation>
    <subcellularLocation>
        <location evidence="5">Bacterial flagellum</location>
    </subcellularLocation>
</comment>
<organism evidence="8 9">
    <name type="scientific">Ralstonia soli</name>
    <dbReference type="NCBI Taxonomy" id="2953896"/>
    <lineage>
        <taxon>Bacteria</taxon>
        <taxon>Pseudomonadati</taxon>
        <taxon>Pseudomonadota</taxon>
        <taxon>Betaproteobacteria</taxon>
        <taxon>Burkholderiales</taxon>
        <taxon>Burkholderiaceae</taxon>
        <taxon>Ralstonia</taxon>
    </lineage>
</organism>
<sequence length="692" mass="68312">MTTTSATSSNAASSAASSIAQVLANPGAGTSLNLSSLVSGLMQVAAIPLNNLQAQQTSYQTQLSAVGSLQSALYTFQSAMAGLSFTSGYSAMQASSSNTSVVGASVTGGPSAGTYAVNVSQLAQSQTLVAQGQTSTSTAIGSGAATTISFSFGSVSGGTFSGGAYSGATFTPNANLPTGTVTINASNNTLQGIASAINAAHVGVQASIVNDGSGTPYRLTLTSTAGGSNSEMKISVSGDAALQSLLGQDPAGTQNMSEVTTGQNAVATINGLQVQSPTNTLSGTIPGMSLALTGTGSSTVSVANNPSAAVNAVNNFVSAYNALKSTLNAATKVDTSNSANNGPLAFDASTRLLVEQVNGVLNQAIGSGSYSSLGSVGITLAQDGTMQVNSAALQTAVTTAPTAVARLFAQSGTATDSLVGVNAYAKTTQAGTYAINVTQLATQGALTGSAAAGTTITQGVNDTLNVTISNTPVTLTIPPGTYSASGLATQLQSLINGSAALQAHKLTANVSADANGVLTIGNNQYGSTSNVAVSGNAASSLFGGSPTSTTGVDVQGTINGVAATSSGQQLFGATGSAVAGLTLQVNGGALGSRGTVTVQRGYASQFFTTATTLLASNGMVQNEQHSLNSTLTSLANRISTMQNQLNQQQALYLKQFNSLSSLVASMSQTQSYLTQQLAALAAQTNGTSPSSK</sequence>
<dbReference type="InterPro" id="IPR003481">
    <property type="entry name" value="FliD_N"/>
</dbReference>
<keyword evidence="5" id="KW-0964">Secreted</keyword>
<dbReference type="InterPro" id="IPR010809">
    <property type="entry name" value="FliD_C"/>
</dbReference>
<dbReference type="EMBL" id="JAMXHT010000007">
    <property type="protein sequence ID" value="MCO5400275.1"/>
    <property type="molecule type" value="Genomic_DNA"/>
</dbReference>
<evidence type="ECO:0000259" key="7">
    <source>
        <dbReference type="Pfam" id="PF07195"/>
    </source>
</evidence>
<reference evidence="8" key="2">
    <citation type="journal article" date="2023" name="Front. Microbiol.">
        <title>Ralstonia chuxiongensis sp. nov., Ralstonia mojiangensis sp. nov., and Ralstonia soli sp. nov., isolated from tobacco fields, are three novel species in the family Burkholderiaceae.</title>
        <authorList>
            <person name="Lu C.H."/>
            <person name="Zhang Y.Y."/>
            <person name="Jiang N."/>
            <person name="Chen W."/>
            <person name="Shao X."/>
            <person name="Zhao Z.M."/>
            <person name="Lu W.L."/>
            <person name="Hu X."/>
            <person name="Xi Y.X."/>
            <person name="Zou S.Y."/>
            <person name="Wei Q.J."/>
            <person name="Lin Z.L."/>
            <person name="Gong L."/>
            <person name="Gai X.T."/>
            <person name="Zhang L.Q."/>
            <person name="Li J.Y."/>
            <person name="Jin Y."/>
            <person name="Xia Z.Y."/>
        </authorList>
    </citation>
    <scope>NUCLEOTIDE SEQUENCE</scope>
    <source>
        <strain evidence="8">21MJYT02-11</strain>
    </source>
</reference>
<feature type="domain" description="Flagellar hook-associated protein 2 N-terminal" evidence="6">
    <location>
        <begin position="31"/>
        <end position="126"/>
    </location>
</feature>
<dbReference type="PANTHER" id="PTHR30288:SF0">
    <property type="entry name" value="FLAGELLAR HOOK-ASSOCIATED PROTEIN 2"/>
    <property type="match status" value="1"/>
</dbReference>
<comment type="function">
    <text evidence="5">Required for morphogenesis and for the elongation of the flagellar filament by facilitating polymerization of the flagellin monomers at the tip of growing filament. Forms a capping structure, which prevents flagellin subunits (transported through the central channel of the flagellum) from leaking out without polymerization at the distal end.</text>
</comment>
<keyword evidence="8" id="KW-0282">Flagellum</keyword>
<accession>A0ABT1APF6</accession>
<keyword evidence="8" id="KW-0969">Cilium</keyword>
<evidence type="ECO:0000256" key="1">
    <source>
        <dbReference type="ARBA" id="ARBA00009764"/>
    </source>
</evidence>
<name>A0ABT1APF6_9RALS</name>
<keyword evidence="9" id="KW-1185">Reference proteome</keyword>
<keyword evidence="8" id="KW-0966">Cell projection</keyword>
<comment type="caution">
    <text evidence="8">The sequence shown here is derived from an EMBL/GenBank/DDBJ whole genome shotgun (WGS) entry which is preliminary data.</text>
</comment>
<reference evidence="8" key="1">
    <citation type="submission" date="2022-06" db="EMBL/GenBank/DDBJ databases">
        <authorList>
            <person name="Lu C.-H."/>
        </authorList>
    </citation>
    <scope>NUCLEOTIDE SEQUENCE</scope>
    <source>
        <strain evidence="8">21MJYT02-11</strain>
    </source>
</reference>
<evidence type="ECO:0000313" key="9">
    <source>
        <dbReference type="Proteomes" id="UP001162811"/>
    </source>
</evidence>
<feature type="domain" description="Flagellar hook-associated protein 2 C-terminal" evidence="7">
    <location>
        <begin position="262"/>
        <end position="416"/>
    </location>
</feature>
<protein>
    <recommendedName>
        <fullName evidence="5">Flagellar hook-associated protein 2</fullName>
        <shortName evidence="5">HAP2</shortName>
    </recommendedName>
    <alternativeName>
        <fullName evidence="5">Flagellar cap protein</fullName>
    </alternativeName>
</protein>
<dbReference type="Pfam" id="PF02465">
    <property type="entry name" value="FliD_N"/>
    <property type="match status" value="1"/>
</dbReference>
<dbReference type="Proteomes" id="UP001162811">
    <property type="component" value="Unassembled WGS sequence"/>
</dbReference>
<evidence type="ECO:0000256" key="5">
    <source>
        <dbReference type="RuleBase" id="RU362066"/>
    </source>
</evidence>
<evidence type="ECO:0000256" key="4">
    <source>
        <dbReference type="ARBA" id="ARBA00023143"/>
    </source>
</evidence>
<dbReference type="Pfam" id="PF07195">
    <property type="entry name" value="FliD_C"/>
    <property type="match status" value="2"/>
</dbReference>
<comment type="similarity">
    <text evidence="1 5">Belongs to the FliD family.</text>
</comment>
<evidence type="ECO:0000256" key="3">
    <source>
        <dbReference type="ARBA" id="ARBA00023054"/>
    </source>
</evidence>
<feature type="domain" description="Flagellar hook-associated protein 2 C-terminal" evidence="7">
    <location>
        <begin position="483"/>
        <end position="667"/>
    </location>
</feature>
<proteinExistence type="inferred from homology"/>